<feature type="chain" id="PRO_5043493388" evidence="3">
    <location>
        <begin position="34"/>
        <end position="659"/>
    </location>
</feature>
<dbReference type="Gene3D" id="1.25.20.10">
    <property type="entry name" value="Bacterial muramidases"/>
    <property type="match status" value="1"/>
</dbReference>
<dbReference type="PANTHER" id="PTHR37423">
    <property type="entry name" value="SOLUBLE LYTIC MUREIN TRANSGLYCOSYLASE-RELATED"/>
    <property type="match status" value="1"/>
</dbReference>
<evidence type="ECO:0000256" key="1">
    <source>
        <dbReference type="ARBA" id="ARBA00007734"/>
    </source>
</evidence>
<protein>
    <submittedName>
        <fullName evidence="6">Murein transglycosylase</fullName>
        <ecNumber evidence="6">4.2.2.-</ecNumber>
    </submittedName>
</protein>
<feature type="signal peptide" evidence="3">
    <location>
        <begin position="1"/>
        <end position="33"/>
    </location>
</feature>
<dbReference type="Gene3D" id="1.10.530.10">
    <property type="match status" value="1"/>
</dbReference>
<reference evidence="6" key="1">
    <citation type="submission" date="2023-01" db="EMBL/GenBank/DDBJ databases">
        <title>Vibrio sp. CB1-14 genome sequencing.</title>
        <authorList>
            <person name="Otstavnykh N."/>
            <person name="Isaeva M."/>
            <person name="Meleshko D."/>
        </authorList>
    </citation>
    <scope>NUCLEOTIDE SEQUENCE</scope>
    <source>
        <strain evidence="6">CB1-14</strain>
    </source>
</reference>
<feature type="domain" description="Lytic transglycosylase superhelical linker" evidence="5">
    <location>
        <begin position="424"/>
        <end position="487"/>
    </location>
</feature>
<dbReference type="InterPro" id="IPR037061">
    <property type="entry name" value="Lytic_TGlycoase_superhlx_L_sf"/>
</dbReference>
<name>A0AAU8BM69_9VIBR</name>
<dbReference type="RefSeq" id="WP_353497898.1">
    <property type="nucleotide sequence ID" value="NZ_CP115920.1"/>
</dbReference>
<accession>A0AAU8BM69</accession>
<dbReference type="AlphaFoldDB" id="A0AAU8BM69"/>
<keyword evidence="2 3" id="KW-0732">Signal</keyword>
<dbReference type="InterPro" id="IPR008939">
    <property type="entry name" value="Lytic_TGlycosylase_superhlx_U"/>
</dbReference>
<proteinExistence type="inferred from homology"/>
<evidence type="ECO:0000256" key="3">
    <source>
        <dbReference type="SAM" id="SignalP"/>
    </source>
</evidence>
<comment type="similarity">
    <text evidence="1">Belongs to the transglycosylase Slt family.</text>
</comment>
<dbReference type="EMBL" id="CP115920">
    <property type="protein sequence ID" value="XCD16645.1"/>
    <property type="molecule type" value="Genomic_DNA"/>
</dbReference>
<dbReference type="InterPro" id="IPR012289">
    <property type="entry name" value="Lytic_TGlycosylase_superhlx_L"/>
</dbReference>
<dbReference type="GO" id="GO:0016829">
    <property type="term" value="F:lyase activity"/>
    <property type="evidence" value="ECO:0007669"/>
    <property type="project" value="UniProtKB-KW"/>
</dbReference>
<dbReference type="InterPro" id="IPR023346">
    <property type="entry name" value="Lysozyme-like_dom_sf"/>
</dbReference>
<dbReference type="GO" id="GO:0042597">
    <property type="term" value="C:periplasmic space"/>
    <property type="evidence" value="ECO:0007669"/>
    <property type="project" value="InterPro"/>
</dbReference>
<sequence length="659" mass="75177">MNSKQRYRKPLVSTACGAIVTLALPALMSSAIASETNASASENKLERQRAAYDMAQELIDSRNINGYNKIRPKIADYSLTPYVDYRVFSLQLADKSVSQVNRFIEKHQAFPFSSRIRAPYVDQLARQKRWDDLLSFQTRYPSGERYQCHYHYAQLKTGNTDSAYDGAKTLWKSGDSVDSACDPLFDSWTKAGLRSDELVLERMTLAFQRRNGSLINYLNKQLKTSKGKQQGKQIQSLFKSPKMVTKFASSSFPEPNRSTLTELALQKLARSDKEQARTALVSLNKNSQLTPELKQSMNEYVAMRFITTDSDSEAKWRDSILAKSSSDGYLERRARLAVQQADWRGLEQWIGKLSDKAKQTSRWQYWLARAEISRGDKAQGEKRLESIVGQRNFYSAAAAVQLKHSIVYPISTTTLDNAAIAPYQTSLTRIEELIARDKIAAAKSEWRFLLSRVSTTDREMLAAYAGKKRWHHLTVVATISAKMWDNMSLRFPQAHAWWFNFYGEKLDLDKDLLMSLARQESAMDVEARSSVGARGVMQIMPATAKYTAKKHKIAYKRTSELYQVAKNIEIGSHYLNELLGNYDYNRIFALAAYNAGPNRVKRWRAASDGNLDAIAFIEAIPFRETRGYVQNILMFQVYYRDLMGVQGSFLTDAEAKRRY</sequence>
<dbReference type="SUPFAM" id="SSF48435">
    <property type="entry name" value="Bacterial muramidases"/>
    <property type="match status" value="1"/>
</dbReference>
<evidence type="ECO:0000259" key="5">
    <source>
        <dbReference type="Pfam" id="PF14718"/>
    </source>
</evidence>
<dbReference type="SUPFAM" id="SSF53955">
    <property type="entry name" value="Lysozyme-like"/>
    <property type="match status" value="1"/>
</dbReference>
<dbReference type="EC" id="4.2.2.-" evidence="6"/>
<dbReference type="GO" id="GO:0004553">
    <property type="term" value="F:hydrolase activity, hydrolyzing O-glycosyl compounds"/>
    <property type="evidence" value="ECO:0007669"/>
    <property type="project" value="InterPro"/>
</dbReference>
<organism evidence="6">
    <name type="scientific">Vibrio chaetopteri</name>
    <dbReference type="NCBI Taxonomy" id="3016528"/>
    <lineage>
        <taxon>Bacteria</taxon>
        <taxon>Pseudomonadati</taxon>
        <taxon>Pseudomonadota</taxon>
        <taxon>Gammaproteobacteria</taxon>
        <taxon>Vibrionales</taxon>
        <taxon>Vibrionaceae</taxon>
        <taxon>Vibrio</taxon>
    </lineage>
</organism>
<dbReference type="Pfam" id="PF01464">
    <property type="entry name" value="SLT"/>
    <property type="match status" value="1"/>
</dbReference>
<dbReference type="NCBIfam" id="NF008631">
    <property type="entry name" value="PRK11619.1"/>
    <property type="match status" value="1"/>
</dbReference>
<keyword evidence="6" id="KW-0456">Lyase</keyword>
<dbReference type="Gene3D" id="1.10.1240.20">
    <property type="entry name" value="Lytic transglycosylase, superhelical linker domain"/>
    <property type="match status" value="1"/>
</dbReference>
<dbReference type="InterPro" id="IPR008258">
    <property type="entry name" value="Transglycosylase_SLT_dom_1"/>
</dbReference>
<feature type="domain" description="Transglycosylase SLT" evidence="4">
    <location>
        <begin position="500"/>
        <end position="608"/>
    </location>
</feature>
<dbReference type="Pfam" id="PF14718">
    <property type="entry name" value="SLT_L"/>
    <property type="match status" value="1"/>
</dbReference>
<dbReference type="KEGG" id="vck:PG915_03530"/>
<gene>
    <name evidence="6" type="primary">sltY</name>
    <name evidence="6" type="ORF">PG915_03530</name>
</gene>
<evidence type="ECO:0000313" key="6">
    <source>
        <dbReference type="EMBL" id="XCD16645.1"/>
    </source>
</evidence>
<evidence type="ECO:0000256" key="2">
    <source>
        <dbReference type="ARBA" id="ARBA00022729"/>
    </source>
</evidence>
<dbReference type="PANTHER" id="PTHR37423:SF5">
    <property type="entry name" value="SOLUBLE LYTIC MUREIN TRANSGLYCOSYLASE"/>
    <property type="match status" value="1"/>
</dbReference>
<dbReference type="CDD" id="cd13401">
    <property type="entry name" value="Slt70-like"/>
    <property type="match status" value="1"/>
</dbReference>
<evidence type="ECO:0000259" key="4">
    <source>
        <dbReference type="Pfam" id="PF01464"/>
    </source>
</evidence>